<protein>
    <submittedName>
        <fullName evidence="1">Uncharacterized protein</fullName>
    </submittedName>
</protein>
<dbReference type="RefSeq" id="WP_118362802.1">
    <property type="nucleotide sequence ID" value="NZ_QSHM01000010.1"/>
</dbReference>
<sequence>MIKCNKGIVEIEGRSFGEIEADLTTLIKATYEIIAEKKGENYAKQRIETVYKRAFMSKEELIKELLRTIGMI</sequence>
<proteinExistence type="predicted"/>
<name>A0A413YU32_9FIRM</name>
<gene>
    <name evidence="1" type="ORF">DW858_09400</name>
</gene>
<organism evidence="1 2">
    <name type="scientific">Lachnospira eligens</name>
    <dbReference type="NCBI Taxonomy" id="39485"/>
    <lineage>
        <taxon>Bacteria</taxon>
        <taxon>Bacillati</taxon>
        <taxon>Bacillota</taxon>
        <taxon>Clostridia</taxon>
        <taxon>Lachnospirales</taxon>
        <taxon>Lachnospiraceae</taxon>
        <taxon>Lachnospira</taxon>
    </lineage>
</organism>
<reference evidence="1 2" key="1">
    <citation type="submission" date="2018-08" db="EMBL/GenBank/DDBJ databases">
        <title>A genome reference for cultivated species of the human gut microbiota.</title>
        <authorList>
            <person name="Zou Y."/>
            <person name="Xue W."/>
            <person name="Luo G."/>
        </authorList>
    </citation>
    <scope>NUCLEOTIDE SEQUENCE [LARGE SCALE GENOMIC DNA]</scope>
    <source>
        <strain evidence="1 2">AM37-3BH</strain>
    </source>
</reference>
<evidence type="ECO:0000313" key="2">
    <source>
        <dbReference type="Proteomes" id="UP000285844"/>
    </source>
</evidence>
<dbReference type="EMBL" id="QSHM01000010">
    <property type="protein sequence ID" value="RHC12574.1"/>
    <property type="molecule type" value="Genomic_DNA"/>
</dbReference>
<accession>A0A413YU32</accession>
<dbReference type="Proteomes" id="UP000285844">
    <property type="component" value="Unassembled WGS sequence"/>
</dbReference>
<evidence type="ECO:0000313" key="1">
    <source>
        <dbReference type="EMBL" id="RHC12574.1"/>
    </source>
</evidence>
<comment type="caution">
    <text evidence="1">The sequence shown here is derived from an EMBL/GenBank/DDBJ whole genome shotgun (WGS) entry which is preliminary data.</text>
</comment>
<dbReference type="AlphaFoldDB" id="A0A413YU32"/>